<evidence type="ECO:0000256" key="6">
    <source>
        <dbReference type="ARBA" id="ARBA00022448"/>
    </source>
</evidence>
<proteinExistence type="inferred from homology"/>
<accession>A0A4S4KI00</accession>
<protein>
    <recommendedName>
        <fullName evidence="5">Probable RNA polymerase II nuclear localization protein SLC7A6OS</fullName>
    </recommendedName>
</protein>
<keyword evidence="13" id="KW-1185">Reference proteome</keyword>
<evidence type="ECO:0000256" key="7">
    <source>
        <dbReference type="ARBA" id="ARBA00022490"/>
    </source>
</evidence>
<evidence type="ECO:0000256" key="1">
    <source>
        <dbReference type="ARBA" id="ARBA00003202"/>
    </source>
</evidence>
<comment type="function">
    <text evidence="1">Directs RNA polymerase II nuclear import.</text>
</comment>
<evidence type="ECO:0000256" key="8">
    <source>
        <dbReference type="ARBA" id="ARBA00022927"/>
    </source>
</evidence>
<gene>
    <name evidence="12" type="ORF">EW026_g4175</name>
</gene>
<dbReference type="PANTHER" id="PTHR31196">
    <property type="entry name" value="RNA POLYMERASE II NUCLEAR LOCALIZATION PROTEIN SLC7A6OS-RELATED"/>
    <property type="match status" value="1"/>
</dbReference>
<evidence type="ECO:0000256" key="10">
    <source>
        <dbReference type="SAM" id="MobiDB-lite"/>
    </source>
</evidence>
<feature type="domain" description="Transcription factor Iwr1" evidence="11">
    <location>
        <begin position="174"/>
        <end position="240"/>
    </location>
</feature>
<dbReference type="InterPro" id="IPR013883">
    <property type="entry name" value="TF_Iwr1_dom"/>
</dbReference>
<evidence type="ECO:0000256" key="2">
    <source>
        <dbReference type="ARBA" id="ARBA00004123"/>
    </source>
</evidence>
<keyword evidence="8" id="KW-0653">Protein transport</keyword>
<evidence type="ECO:0000313" key="12">
    <source>
        <dbReference type="EMBL" id="THG97934.1"/>
    </source>
</evidence>
<comment type="similarity">
    <text evidence="4">Belongs to the IWR1/SLC7A6OS family.</text>
</comment>
<comment type="caution">
    <text evidence="12">The sequence shown here is derived from an EMBL/GenBank/DDBJ whole genome shotgun (WGS) entry which is preliminary data.</text>
</comment>
<dbReference type="GO" id="GO:0015031">
    <property type="term" value="P:protein transport"/>
    <property type="evidence" value="ECO:0007669"/>
    <property type="project" value="UniProtKB-KW"/>
</dbReference>
<dbReference type="Proteomes" id="UP000309038">
    <property type="component" value="Unassembled WGS sequence"/>
</dbReference>
<dbReference type="InterPro" id="IPR040218">
    <property type="entry name" value="SLC7A6OS"/>
</dbReference>
<evidence type="ECO:0000256" key="4">
    <source>
        <dbReference type="ARBA" id="ARBA00010218"/>
    </source>
</evidence>
<reference evidence="12 13" key="1">
    <citation type="submission" date="2019-02" db="EMBL/GenBank/DDBJ databases">
        <title>Genome sequencing of the rare red list fungi Phlebia centrifuga.</title>
        <authorList>
            <person name="Buettner E."/>
            <person name="Kellner H."/>
        </authorList>
    </citation>
    <scope>NUCLEOTIDE SEQUENCE [LARGE SCALE GENOMIC DNA]</scope>
    <source>
        <strain evidence="12 13">DSM 108282</strain>
    </source>
</reference>
<feature type="compositionally biased region" description="Acidic residues" evidence="10">
    <location>
        <begin position="205"/>
        <end position="228"/>
    </location>
</feature>
<evidence type="ECO:0000256" key="3">
    <source>
        <dbReference type="ARBA" id="ARBA00004496"/>
    </source>
</evidence>
<evidence type="ECO:0000259" key="11">
    <source>
        <dbReference type="Pfam" id="PF08574"/>
    </source>
</evidence>
<feature type="region of interest" description="Disordered" evidence="10">
    <location>
        <begin position="202"/>
        <end position="251"/>
    </location>
</feature>
<evidence type="ECO:0000256" key="5">
    <source>
        <dbReference type="ARBA" id="ARBA00017036"/>
    </source>
</evidence>
<dbReference type="Pfam" id="PF08574">
    <property type="entry name" value="Iwr1"/>
    <property type="match status" value="1"/>
</dbReference>
<organism evidence="12 13">
    <name type="scientific">Hermanssonia centrifuga</name>
    <dbReference type="NCBI Taxonomy" id="98765"/>
    <lineage>
        <taxon>Eukaryota</taxon>
        <taxon>Fungi</taxon>
        <taxon>Dikarya</taxon>
        <taxon>Basidiomycota</taxon>
        <taxon>Agaricomycotina</taxon>
        <taxon>Agaricomycetes</taxon>
        <taxon>Polyporales</taxon>
        <taxon>Meruliaceae</taxon>
        <taxon>Hermanssonia</taxon>
    </lineage>
</organism>
<comment type="subcellular location">
    <subcellularLocation>
        <location evidence="3">Cytoplasm</location>
    </subcellularLocation>
    <subcellularLocation>
        <location evidence="2">Nucleus</location>
    </subcellularLocation>
</comment>
<keyword evidence="7" id="KW-0963">Cytoplasm</keyword>
<dbReference type="EMBL" id="SGPJ01000142">
    <property type="protein sequence ID" value="THG97934.1"/>
    <property type="molecule type" value="Genomic_DNA"/>
</dbReference>
<dbReference type="GO" id="GO:0005634">
    <property type="term" value="C:nucleus"/>
    <property type="evidence" value="ECO:0007669"/>
    <property type="project" value="UniProtKB-SubCell"/>
</dbReference>
<evidence type="ECO:0000256" key="9">
    <source>
        <dbReference type="ARBA" id="ARBA00023242"/>
    </source>
</evidence>
<name>A0A4S4KI00_9APHY</name>
<dbReference type="AlphaFoldDB" id="A0A4S4KI00"/>
<dbReference type="PANTHER" id="PTHR31196:SF2">
    <property type="entry name" value="RNA POLYMERASE II NUCLEAR LOCALIZATION PROTEIN SLC7A6OS-RELATED"/>
    <property type="match status" value="1"/>
</dbReference>
<sequence length="272" mass="30791">MDIDPVRNPQESYTILRIKRKRTEEPLDALVVESRPRRKKSKGGLNVFQFAETVEHSAWDDERQKQDLESRISTLARAKKEAQPNATPIPPPLAPLQEPEPVTQPSAASGLRSPVEDPSKKYTIVTMGSPSTEIDNEIEKFLPMLQDYLNINASESAVPASASASSISRLQGENDYVWDVFYARPTSWRELYGLKHNVGTVTGLPDDDMYGSDTDSEGDDEDDEDSNAEDWYKNDYPDEESSNYDNAFHEHSDYDDVVYEDRLTRMLEHAGE</sequence>
<keyword evidence="9" id="KW-0539">Nucleus</keyword>
<feature type="region of interest" description="Disordered" evidence="10">
    <location>
        <begin position="75"/>
        <end position="128"/>
    </location>
</feature>
<keyword evidence="6" id="KW-0813">Transport</keyword>
<evidence type="ECO:0000313" key="13">
    <source>
        <dbReference type="Proteomes" id="UP000309038"/>
    </source>
</evidence>
<dbReference type="GO" id="GO:0005737">
    <property type="term" value="C:cytoplasm"/>
    <property type="evidence" value="ECO:0007669"/>
    <property type="project" value="UniProtKB-SubCell"/>
</dbReference>